<dbReference type="KEGG" id="psoj:PHYSODRAFT_263490"/>
<gene>
    <name evidence="1" type="ORF">PHYSODRAFT_263490</name>
</gene>
<reference evidence="1 2" key="1">
    <citation type="journal article" date="2006" name="Science">
        <title>Phytophthora genome sequences uncover evolutionary origins and mechanisms of pathogenesis.</title>
        <authorList>
            <person name="Tyler B.M."/>
            <person name="Tripathy S."/>
            <person name="Zhang X."/>
            <person name="Dehal P."/>
            <person name="Jiang R.H."/>
            <person name="Aerts A."/>
            <person name="Arredondo F.D."/>
            <person name="Baxter L."/>
            <person name="Bensasson D."/>
            <person name="Beynon J.L."/>
            <person name="Chapman J."/>
            <person name="Damasceno C.M."/>
            <person name="Dorrance A.E."/>
            <person name="Dou D."/>
            <person name="Dickerman A.W."/>
            <person name="Dubchak I.L."/>
            <person name="Garbelotto M."/>
            <person name="Gijzen M."/>
            <person name="Gordon S.G."/>
            <person name="Govers F."/>
            <person name="Grunwald N.J."/>
            <person name="Huang W."/>
            <person name="Ivors K.L."/>
            <person name="Jones R.W."/>
            <person name="Kamoun S."/>
            <person name="Krampis K."/>
            <person name="Lamour K.H."/>
            <person name="Lee M.K."/>
            <person name="McDonald W.H."/>
            <person name="Medina M."/>
            <person name="Meijer H.J."/>
            <person name="Nordberg E.K."/>
            <person name="Maclean D.J."/>
            <person name="Ospina-Giraldo M.D."/>
            <person name="Morris P.F."/>
            <person name="Phuntumart V."/>
            <person name="Putnam N.H."/>
            <person name="Rash S."/>
            <person name="Rose J.K."/>
            <person name="Sakihama Y."/>
            <person name="Salamov A.A."/>
            <person name="Savidor A."/>
            <person name="Scheuring C.F."/>
            <person name="Smith B.M."/>
            <person name="Sobral B.W."/>
            <person name="Terry A."/>
            <person name="Torto-Alalibo T.A."/>
            <person name="Win J."/>
            <person name="Xu Z."/>
            <person name="Zhang H."/>
            <person name="Grigoriev I.V."/>
            <person name="Rokhsar D.S."/>
            <person name="Boore J.L."/>
        </authorList>
    </citation>
    <scope>NUCLEOTIDE SEQUENCE [LARGE SCALE GENOMIC DNA]</scope>
    <source>
        <strain evidence="1 2">P6497</strain>
    </source>
</reference>
<dbReference type="AlphaFoldDB" id="G4YPZ8"/>
<accession>G4YPZ8</accession>
<sequence>MAPDGVFNTEYGPGPMVKSWCFSQWFDAVEVELTSLHKTTEDSVLAVTKTSVTITHRTLANVFSHLLSSVADRKLADKLAGQRIVMRGSTSFGWNNSIGRFSSVISQSDMVTPTLRLLWNLEDWF</sequence>
<dbReference type="EMBL" id="JH159151">
    <property type="protein sequence ID" value="EGZ29313.1"/>
    <property type="molecule type" value="Genomic_DNA"/>
</dbReference>
<dbReference type="RefSeq" id="XP_009516588.1">
    <property type="nucleotide sequence ID" value="XM_009518293.1"/>
</dbReference>
<evidence type="ECO:0000313" key="1">
    <source>
        <dbReference type="EMBL" id="EGZ29313.1"/>
    </source>
</evidence>
<name>G4YPZ8_PHYSP</name>
<proteinExistence type="predicted"/>
<dbReference type="GeneID" id="20639505"/>
<evidence type="ECO:0000313" key="2">
    <source>
        <dbReference type="Proteomes" id="UP000002640"/>
    </source>
</evidence>
<dbReference type="Proteomes" id="UP000002640">
    <property type="component" value="Unassembled WGS sequence"/>
</dbReference>
<dbReference type="InParanoid" id="G4YPZ8"/>
<dbReference type="OMA" id="LWNLEDW"/>
<organism evidence="1 2">
    <name type="scientific">Phytophthora sojae (strain P6497)</name>
    <name type="common">Soybean stem and root rot agent</name>
    <name type="synonym">Phytophthora megasperma f. sp. glycines</name>
    <dbReference type="NCBI Taxonomy" id="1094619"/>
    <lineage>
        <taxon>Eukaryota</taxon>
        <taxon>Sar</taxon>
        <taxon>Stramenopiles</taxon>
        <taxon>Oomycota</taxon>
        <taxon>Peronosporomycetes</taxon>
        <taxon>Peronosporales</taxon>
        <taxon>Peronosporaceae</taxon>
        <taxon>Phytophthora</taxon>
    </lineage>
</organism>
<protein>
    <submittedName>
        <fullName evidence="1">Uncharacterized protein</fullName>
    </submittedName>
</protein>
<keyword evidence="2" id="KW-1185">Reference proteome</keyword>